<sequence>MADVLAIEGNPYPETQLIELQDTLLSYDIKLNHIKGNNKKFRALFANFVSNMGLSSGQNKTPSQSQNNHHGGNRALFSNKGRGGHFRGRGGRIGGNSRPICQVCGKYGHYDAYCYNRYDKNHMGA</sequence>
<reference evidence="2" key="1">
    <citation type="journal article" date="2023" name="Plant J.">
        <title>Genome sequences and population genomics provide insights into the demographic history, inbreeding, and mutation load of two 'living fossil' tree species of Dipteronia.</title>
        <authorList>
            <person name="Feng Y."/>
            <person name="Comes H.P."/>
            <person name="Chen J."/>
            <person name="Zhu S."/>
            <person name="Lu R."/>
            <person name="Zhang X."/>
            <person name="Li P."/>
            <person name="Qiu J."/>
            <person name="Olsen K.M."/>
            <person name="Qiu Y."/>
        </authorList>
    </citation>
    <scope>NUCLEOTIDE SEQUENCE</scope>
    <source>
        <strain evidence="2">KIB01</strain>
    </source>
</reference>
<feature type="region of interest" description="Disordered" evidence="1">
    <location>
        <begin position="55"/>
        <end position="91"/>
    </location>
</feature>
<dbReference type="Proteomes" id="UP001280121">
    <property type="component" value="Unassembled WGS sequence"/>
</dbReference>
<dbReference type="AlphaFoldDB" id="A0AAD9TIP8"/>
<feature type="compositionally biased region" description="Polar residues" evidence="1">
    <location>
        <begin position="55"/>
        <end position="70"/>
    </location>
</feature>
<keyword evidence="3" id="KW-1185">Reference proteome</keyword>
<organism evidence="2 3">
    <name type="scientific">Dipteronia dyeriana</name>
    <dbReference type="NCBI Taxonomy" id="168575"/>
    <lineage>
        <taxon>Eukaryota</taxon>
        <taxon>Viridiplantae</taxon>
        <taxon>Streptophyta</taxon>
        <taxon>Embryophyta</taxon>
        <taxon>Tracheophyta</taxon>
        <taxon>Spermatophyta</taxon>
        <taxon>Magnoliopsida</taxon>
        <taxon>eudicotyledons</taxon>
        <taxon>Gunneridae</taxon>
        <taxon>Pentapetalae</taxon>
        <taxon>rosids</taxon>
        <taxon>malvids</taxon>
        <taxon>Sapindales</taxon>
        <taxon>Sapindaceae</taxon>
        <taxon>Hippocastanoideae</taxon>
        <taxon>Acereae</taxon>
        <taxon>Dipteronia</taxon>
    </lineage>
</organism>
<name>A0AAD9TIP8_9ROSI</name>
<evidence type="ECO:0000313" key="3">
    <source>
        <dbReference type="Proteomes" id="UP001280121"/>
    </source>
</evidence>
<comment type="caution">
    <text evidence="2">The sequence shown here is derived from an EMBL/GenBank/DDBJ whole genome shotgun (WGS) entry which is preliminary data.</text>
</comment>
<proteinExistence type="predicted"/>
<evidence type="ECO:0000313" key="2">
    <source>
        <dbReference type="EMBL" id="KAK2636338.1"/>
    </source>
</evidence>
<evidence type="ECO:0000256" key="1">
    <source>
        <dbReference type="SAM" id="MobiDB-lite"/>
    </source>
</evidence>
<gene>
    <name evidence="2" type="ORF">Ddye_031130</name>
</gene>
<dbReference type="EMBL" id="JANJYI010000009">
    <property type="protein sequence ID" value="KAK2636338.1"/>
    <property type="molecule type" value="Genomic_DNA"/>
</dbReference>
<accession>A0AAD9TIP8</accession>
<protein>
    <submittedName>
        <fullName evidence="2">Uncharacterized protein</fullName>
    </submittedName>
</protein>